<evidence type="ECO:0000313" key="1">
    <source>
        <dbReference type="EMBL" id="GFN09354.1"/>
    </source>
</evidence>
<reference evidence="1 2" key="1">
    <citation type="submission" date="2020-05" db="EMBL/GenBank/DDBJ databases">
        <title>Whole genome shotgun sequence of Streptomyces microflavus NBRC 13062.</title>
        <authorList>
            <person name="Komaki H."/>
            <person name="Tamura T."/>
        </authorList>
    </citation>
    <scope>NUCLEOTIDE SEQUENCE [LARGE SCALE GENOMIC DNA]</scope>
    <source>
        <strain evidence="1 2">NBRC 13062</strain>
    </source>
</reference>
<comment type="caution">
    <text evidence="1">The sequence shown here is derived from an EMBL/GenBank/DDBJ whole genome shotgun (WGS) entry which is preliminary data.</text>
</comment>
<dbReference type="Proteomes" id="UP000498740">
    <property type="component" value="Unassembled WGS sequence"/>
</dbReference>
<name>A0A7J0D5C3_STRMI</name>
<accession>A0A7J0D5C3</accession>
<proteinExistence type="predicted"/>
<dbReference type="EMBL" id="BLWD01000002">
    <property type="protein sequence ID" value="GFN09354.1"/>
    <property type="molecule type" value="Genomic_DNA"/>
</dbReference>
<sequence>MPEARGRIGSSRTGAGAGAVERAKGLFGCGGDWRNASIVSAIALGAPVVDEQDRWVGGSTLPG</sequence>
<gene>
    <name evidence="1" type="ORF">Smic_79100</name>
</gene>
<dbReference type="AlphaFoldDB" id="A0A7J0D5C3"/>
<organism evidence="1 2">
    <name type="scientific">Streptomyces microflavus</name>
    <name type="common">Streptomyces lipmanii</name>
    <dbReference type="NCBI Taxonomy" id="1919"/>
    <lineage>
        <taxon>Bacteria</taxon>
        <taxon>Bacillati</taxon>
        <taxon>Actinomycetota</taxon>
        <taxon>Actinomycetes</taxon>
        <taxon>Kitasatosporales</taxon>
        <taxon>Streptomycetaceae</taxon>
        <taxon>Streptomyces</taxon>
    </lineage>
</organism>
<evidence type="ECO:0000313" key="2">
    <source>
        <dbReference type="Proteomes" id="UP000498740"/>
    </source>
</evidence>
<protein>
    <submittedName>
        <fullName evidence="1">Uncharacterized protein</fullName>
    </submittedName>
</protein>